<proteinExistence type="predicted"/>
<evidence type="ECO:0000313" key="2">
    <source>
        <dbReference type="EMBL" id="CAB4000354.1"/>
    </source>
</evidence>
<evidence type="ECO:0000313" key="3">
    <source>
        <dbReference type="Proteomes" id="UP001152795"/>
    </source>
</evidence>
<dbReference type="InterPro" id="IPR031526">
    <property type="entry name" value="DUF4698"/>
</dbReference>
<accession>A0A7D9I6F9</accession>
<dbReference type="AlphaFoldDB" id="A0A7D9I6F9"/>
<organism evidence="2 3">
    <name type="scientific">Paramuricea clavata</name>
    <name type="common">Red gorgonian</name>
    <name type="synonym">Violescent sea-whip</name>
    <dbReference type="NCBI Taxonomy" id="317549"/>
    <lineage>
        <taxon>Eukaryota</taxon>
        <taxon>Metazoa</taxon>
        <taxon>Cnidaria</taxon>
        <taxon>Anthozoa</taxon>
        <taxon>Octocorallia</taxon>
        <taxon>Malacalcyonacea</taxon>
        <taxon>Plexauridae</taxon>
        <taxon>Paramuricea</taxon>
    </lineage>
</organism>
<evidence type="ECO:0000256" key="1">
    <source>
        <dbReference type="SAM" id="MobiDB-lite"/>
    </source>
</evidence>
<feature type="region of interest" description="Disordered" evidence="1">
    <location>
        <begin position="198"/>
        <end position="217"/>
    </location>
</feature>
<dbReference type="Pfam" id="PF15769">
    <property type="entry name" value="DUF4698"/>
    <property type="match status" value="1"/>
</dbReference>
<reference evidence="2" key="1">
    <citation type="submission" date="2020-04" db="EMBL/GenBank/DDBJ databases">
        <authorList>
            <person name="Alioto T."/>
            <person name="Alioto T."/>
            <person name="Gomez Garrido J."/>
        </authorList>
    </citation>
    <scope>NUCLEOTIDE SEQUENCE</scope>
    <source>
        <strain evidence="2">A484AB</strain>
    </source>
</reference>
<gene>
    <name evidence="2" type="ORF">PACLA_8A045484</name>
</gene>
<dbReference type="Proteomes" id="UP001152795">
    <property type="component" value="Unassembled WGS sequence"/>
</dbReference>
<sequence length="352" mass="40118">MTTLEDPRSYVASKPVSGISHKGLHVSARSALVYTCSLPDRRAVAKQNYARRNYQMQKCGYNSVSYKPYKTLGKVFVNDKKMILVALGQKDDEINGSENVDLRVIPEIQPEGNKQKSKIDENEEKPEWKLTSDSQVQFLSFKSTEKLENIQSQLTKGRKMINAVRLGFNLFRLIKEEQQRKADEAEVARQRKLDDAKNSMKIISPSESSDESDDEENLNVKFVVNDERSDLKSSQHDDGISADYLSADTNFETFTNENYSRSTLQTPAVSLKSRSTERLYSKKKPRSSSIRPYSPVYSNISYPNLDARESLFRQLCAVNWILDAMSQDVFPPVVVPITNCWNIKYVVVNVAR</sequence>
<name>A0A7D9I6F9_PARCT</name>
<feature type="compositionally biased region" description="Acidic residues" evidence="1">
    <location>
        <begin position="208"/>
        <end position="217"/>
    </location>
</feature>
<feature type="compositionally biased region" description="Basic and acidic residues" evidence="1">
    <location>
        <begin position="113"/>
        <end position="129"/>
    </location>
</feature>
<feature type="non-terminal residue" evidence="2">
    <location>
        <position position="1"/>
    </location>
</feature>
<dbReference type="OrthoDB" id="5987621at2759"/>
<feature type="region of interest" description="Disordered" evidence="1">
    <location>
        <begin position="109"/>
        <end position="129"/>
    </location>
</feature>
<dbReference type="PANTHER" id="PTHR34754:SF1">
    <property type="entry name" value="COILED-COIL DOMAIN-CONTAINING PROTEIN 60"/>
    <property type="match status" value="1"/>
</dbReference>
<dbReference type="PANTHER" id="PTHR34754">
    <property type="entry name" value="COILED-COIL DOMAIN-CONTAINING PROTEIN 60"/>
    <property type="match status" value="1"/>
</dbReference>
<comment type="caution">
    <text evidence="2">The sequence shown here is derived from an EMBL/GenBank/DDBJ whole genome shotgun (WGS) entry which is preliminary data.</text>
</comment>
<protein>
    <submittedName>
        <fullName evidence="2">Uncharacterized protein</fullName>
    </submittedName>
</protein>
<dbReference type="EMBL" id="CACRXK020003817">
    <property type="protein sequence ID" value="CAB4000354.1"/>
    <property type="molecule type" value="Genomic_DNA"/>
</dbReference>
<keyword evidence="3" id="KW-1185">Reference proteome</keyword>